<sequence>MLLRSVPMKYWQKLGLSLLTVACLGTIAPRPAQANMFTQTEVDQSRYVVMAVPLARGGYRLLVVEQIKDTRPCWSESGSNPVVIDPLLTTFDFTGICGRATDSNGYSIRVAQQDLGLQYSLRIERRDGELLLVGRSNRGGPRMVIGRTHGMQEGQFLKFHLEPTWRLTRRTYEGQVLGHVYFTNDTWETATGSAPTPVSPVGTETNLPPATPPQS</sequence>
<dbReference type="Proteomes" id="UP000000440">
    <property type="component" value="Chromosome"/>
</dbReference>
<dbReference type="STRING" id="197221.gene:10748533"/>
<dbReference type="eggNOG" id="COG0860">
    <property type="taxonomic scope" value="Bacteria"/>
</dbReference>
<proteinExistence type="predicted"/>
<feature type="compositionally biased region" description="Polar residues" evidence="1">
    <location>
        <begin position="191"/>
        <end position="208"/>
    </location>
</feature>
<organism evidence="3 4">
    <name type="scientific">Thermosynechococcus vestitus (strain NIES-2133 / IAM M-273 / BP-1)</name>
    <dbReference type="NCBI Taxonomy" id="197221"/>
    <lineage>
        <taxon>Bacteria</taxon>
        <taxon>Bacillati</taxon>
        <taxon>Cyanobacteriota</taxon>
        <taxon>Cyanophyceae</taxon>
        <taxon>Acaryochloridales</taxon>
        <taxon>Thermosynechococcaceae</taxon>
        <taxon>Thermosynechococcus</taxon>
    </lineage>
</organism>
<dbReference type="EnsemblBacteria" id="BAC09478">
    <property type="protein sequence ID" value="BAC09478"/>
    <property type="gene ID" value="BAC09478"/>
</dbReference>
<evidence type="ECO:0000313" key="3">
    <source>
        <dbReference type="EMBL" id="BAC09478.1"/>
    </source>
</evidence>
<evidence type="ECO:0000256" key="1">
    <source>
        <dbReference type="SAM" id="MobiDB-lite"/>
    </source>
</evidence>
<gene>
    <name evidence="3" type="ordered locus">tlr1926</name>
</gene>
<name>Q8DHM1_THEVB</name>
<keyword evidence="2" id="KW-0732">Signal</keyword>
<evidence type="ECO:0000313" key="4">
    <source>
        <dbReference type="Proteomes" id="UP000000440"/>
    </source>
</evidence>
<reference evidence="3 4" key="1">
    <citation type="journal article" date="2002" name="DNA Res.">
        <title>Complete genome structure of the thermophilic cyanobacterium Thermosynechococcus elongatus BP-1.</title>
        <authorList>
            <person name="Nakamura Y."/>
            <person name="Kaneko T."/>
            <person name="Sato S."/>
            <person name="Ikeuchi M."/>
            <person name="Katoh H."/>
            <person name="Sasamoto S."/>
            <person name="Watanabe A."/>
            <person name="Iriguchi M."/>
            <person name="Kawashima K."/>
            <person name="Kimura T."/>
            <person name="Kishida Y."/>
            <person name="Kiyokawa C."/>
            <person name="Kohara M."/>
            <person name="Matsumoto M."/>
            <person name="Matsuno A."/>
            <person name="Nakazaki N."/>
            <person name="Shimpo S."/>
            <person name="Sugimoto M."/>
            <person name="Takeuchi C."/>
            <person name="Yamada M."/>
            <person name="Tabata S."/>
        </authorList>
    </citation>
    <scope>NUCLEOTIDE SEQUENCE [LARGE SCALE GENOMIC DNA]</scope>
    <source>
        <strain evidence="4">IAM M-273 / NIES-2133 / BP-1</strain>
    </source>
</reference>
<protein>
    <submittedName>
        <fullName evidence="3">Tlr1926 protein</fullName>
    </submittedName>
</protein>
<keyword evidence="4" id="KW-1185">Reference proteome</keyword>
<feature type="region of interest" description="Disordered" evidence="1">
    <location>
        <begin position="191"/>
        <end position="215"/>
    </location>
</feature>
<dbReference type="AlphaFoldDB" id="Q8DHM1"/>
<dbReference type="EMBL" id="BA000039">
    <property type="protein sequence ID" value="BAC09478.1"/>
    <property type="molecule type" value="Genomic_DNA"/>
</dbReference>
<dbReference type="PATRIC" id="fig|197221.4.peg.2015"/>
<dbReference type="KEGG" id="tel:tlr1926"/>
<dbReference type="Pfam" id="PF12565">
    <property type="entry name" value="DUF3747"/>
    <property type="match status" value="1"/>
</dbReference>
<feature type="chain" id="PRO_5004306738" evidence="2">
    <location>
        <begin position="35"/>
        <end position="215"/>
    </location>
</feature>
<dbReference type="InterPro" id="IPR022222">
    <property type="entry name" value="DUF3747"/>
</dbReference>
<accession>Q8DHM1</accession>
<feature type="signal peptide" evidence="2">
    <location>
        <begin position="1"/>
        <end position="34"/>
    </location>
</feature>
<evidence type="ECO:0000256" key="2">
    <source>
        <dbReference type="SAM" id="SignalP"/>
    </source>
</evidence>